<proteinExistence type="inferred from homology"/>
<evidence type="ECO:0000256" key="1">
    <source>
        <dbReference type="ARBA" id="ARBA00004434"/>
    </source>
</evidence>
<comment type="function">
    <text evidence="12">Component of the ubiquinol-cytochrome c oxidoreductase, a multisubunit transmembrane complex that is part of the mitochondrial electron transport chain which drives oxidative phosphorylation. The complex plays an important role in the uptake of multiple carbon sources present in different host niches.</text>
</comment>
<evidence type="ECO:0000256" key="11">
    <source>
        <dbReference type="ARBA" id="ARBA00044247"/>
    </source>
</evidence>
<evidence type="ECO:0000256" key="3">
    <source>
        <dbReference type="ARBA" id="ARBA00022448"/>
    </source>
</evidence>
<gene>
    <name evidence="13" type="ORF">MKW98_000667</name>
</gene>
<keyword evidence="5" id="KW-0812">Transmembrane</keyword>
<dbReference type="Pfam" id="PF05365">
    <property type="entry name" value="UCR_UQCRX_QCR9"/>
    <property type="match status" value="1"/>
</dbReference>
<keyword evidence="6 12" id="KW-0999">Mitochondrion inner membrane</keyword>
<dbReference type="GO" id="GO:0006122">
    <property type="term" value="P:mitochondrial electron transport, ubiquinol to cytochrome c"/>
    <property type="evidence" value="ECO:0007669"/>
    <property type="project" value="UniProtKB-UniRule"/>
</dbReference>
<evidence type="ECO:0000256" key="9">
    <source>
        <dbReference type="ARBA" id="ARBA00023128"/>
    </source>
</evidence>
<dbReference type="AlphaFoldDB" id="A0AAD4XQC1"/>
<sequence>MDNIFKKRAPKTGGFYESAYKLFMRKNSVYVTAIIIGVFAGERAVDYGVKPLWENNNKGKVRVLGRFPSFGFILTSWVI</sequence>
<evidence type="ECO:0000256" key="8">
    <source>
        <dbReference type="ARBA" id="ARBA00022989"/>
    </source>
</evidence>
<name>A0AAD4XQC1_9MAGN</name>
<dbReference type="Proteomes" id="UP001202328">
    <property type="component" value="Unassembled WGS sequence"/>
</dbReference>
<dbReference type="InterPro" id="IPR036656">
    <property type="entry name" value="QCR9_sf"/>
</dbReference>
<organism evidence="13 14">
    <name type="scientific">Papaver atlanticum</name>
    <dbReference type="NCBI Taxonomy" id="357466"/>
    <lineage>
        <taxon>Eukaryota</taxon>
        <taxon>Viridiplantae</taxon>
        <taxon>Streptophyta</taxon>
        <taxon>Embryophyta</taxon>
        <taxon>Tracheophyta</taxon>
        <taxon>Spermatophyta</taxon>
        <taxon>Magnoliopsida</taxon>
        <taxon>Ranunculales</taxon>
        <taxon>Papaveraceae</taxon>
        <taxon>Papaveroideae</taxon>
        <taxon>Papaver</taxon>
    </lineage>
</organism>
<evidence type="ECO:0000256" key="12">
    <source>
        <dbReference type="RuleBase" id="RU368056"/>
    </source>
</evidence>
<evidence type="ECO:0000256" key="7">
    <source>
        <dbReference type="ARBA" id="ARBA00022982"/>
    </source>
</evidence>
<dbReference type="SUPFAM" id="SSF81514">
    <property type="entry name" value="Subunit X (non-heme 7 kDa protein) of cytochrome bc1 complex (Ubiquinol-cytochrome c reductase)"/>
    <property type="match status" value="1"/>
</dbReference>
<comment type="caution">
    <text evidence="13">The sequence shown here is derived from an EMBL/GenBank/DDBJ whole genome shotgun (WGS) entry which is preliminary data.</text>
</comment>
<dbReference type="PANTHER" id="PTHR12980">
    <property type="entry name" value="UBIQUINOL-CYTOCHROME C REDUCTASE COMPLEX, SUBUNIT X"/>
    <property type="match status" value="1"/>
</dbReference>
<dbReference type="GO" id="GO:0045275">
    <property type="term" value="C:respiratory chain complex III"/>
    <property type="evidence" value="ECO:0007669"/>
    <property type="project" value="UniProtKB-UniRule"/>
</dbReference>
<comment type="subunit">
    <text evidence="12">Component of the ubiquinol-cytochrome c oxidoreductase (cytochrome b-c1 complex, complex III, CIII), a multisubunit enzyme composed of 3 respiratory subunits cytochrome b, cytochrome c1 and Rieske protein, 2 core protein subunits, and additional low-molecular weight protein subunits.</text>
</comment>
<dbReference type="PANTHER" id="PTHR12980:SF0">
    <property type="entry name" value="CYTOCHROME B-C1 COMPLEX SUBUNIT 9"/>
    <property type="match status" value="1"/>
</dbReference>
<dbReference type="GO" id="GO:0005743">
    <property type="term" value="C:mitochondrial inner membrane"/>
    <property type="evidence" value="ECO:0007669"/>
    <property type="project" value="UniProtKB-SubCell"/>
</dbReference>
<evidence type="ECO:0000256" key="2">
    <source>
        <dbReference type="ARBA" id="ARBA00007856"/>
    </source>
</evidence>
<comment type="similarity">
    <text evidence="2 12">Belongs to the UQCR10/QCR9 family.</text>
</comment>
<comment type="subcellular location">
    <subcellularLocation>
        <location evidence="1 12">Mitochondrion inner membrane</location>
        <topology evidence="1 12">Single-pass membrane protein</topology>
    </subcellularLocation>
</comment>
<keyword evidence="10" id="KW-0472">Membrane</keyword>
<dbReference type="InterPro" id="IPR008027">
    <property type="entry name" value="QCR9"/>
</dbReference>
<keyword evidence="7 12" id="KW-0249">Electron transport</keyword>
<evidence type="ECO:0000313" key="13">
    <source>
        <dbReference type="EMBL" id="KAI3936393.1"/>
    </source>
</evidence>
<reference evidence="13" key="1">
    <citation type="submission" date="2022-04" db="EMBL/GenBank/DDBJ databases">
        <title>A functionally conserved STORR gene fusion in Papaver species that diverged 16.8 million years ago.</title>
        <authorList>
            <person name="Catania T."/>
        </authorList>
    </citation>
    <scope>NUCLEOTIDE SEQUENCE</scope>
    <source>
        <strain evidence="13">S-188037</strain>
    </source>
</reference>
<dbReference type="Gene3D" id="1.20.5.260">
    <property type="entry name" value="Cytochrome b-c1 complex subunit 9"/>
    <property type="match status" value="1"/>
</dbReference>
<accession>A0AAD4XQC1</accession>
<evidence type="ECO:0000256" key="6">
    <source>
        <dbReference type="ARBA" id="ARBA00022792"/>
    </source>
</evidence>
<protein>
    <recommendedName>
        <fullName evidence="11 12">Complex III subunit 9</fullName>
    </recommendedName>
</protein>
<evidence type="ECO:0000256" key="10">
    <source>
        <dbReference type="ARBA" id="ARBA00023136"/>
    </source>
</evidence>
<evidence type="ECO:0000256" key="5">
    <source>
        <dbReference type="ARBA" id="ARBA00022692"/>
    </source>
</evidence>
<keyword evidence="14" id="KW-1185">Reference proteome</keyword>
<keyword evidence="8" id="KW-1133">Transmembrane helix</keyword>
<evidence type="ECO:0000256" key="4">
    <source>
        <dbReference type="ARBA" id="ARBA00022660"/>
    </source>
</evidence>
<keyword evidence="4 12" id="KW-0679">Respiratory chain</keyword>
<dbReference type="EMBL" id="JAJJMB010005965">
    <property type="protein sequence ID" value="KAI3936393.1"/>
    <property type="molecule type" value="Genomic_DNA"/>
</dbReference>
<evidence type="ECO:0000313" key="14">
    <source>
        <dbReference type="Proteomes" id="UP001202328"/>
    </source>
</evidence>
<keyword evidence="3 12" id="KW-0813">Transport</keyword>
<keyword evidence="9 12" id="KW-0496">Mitochondrion</keyword>
<dbReference type="FunFam" id="1.20.5.260:FF:000002">
    <property type="entry name" value="cytochrome b-c1 complex subunit 9"/>
    <property type="match status" value="1"/>
</dbReference>